<dbReference type="InterPro" id="IPR036899">
    <property type="entry name" value="Ribosomal_uL13_sf"/>
</dbReference>
<dbReference type="EMBL" id="MK814630">
    <property type="protein sequence ID" value="QCI05350.1"/>
    <property type="molecule type" value="Genomic_DNA"/>
</dbReference>
<dbReference type="GO" id="GO:0003729">
    <property type="term" value="F:mRNA binding"/>
    <property type="evidence" value="ECO:0007669"/>
    <property type="project" value="TreeGrafter"/>
</dbReference>
<dbReference type="Gene3D" id="3.90.1180.10">
    <property type="entry name" value="Ribosomal protein L13"/>
    <property type="match status" value="1"/>
</dbReference>
<accession>A0A4D6WSL3</accession>
<reference evidence="4" key="2">
    <citation type="submission" date="2019-04" db="EMBL/GenBank/DDBJ databases">
        <authorList>
            <person name="Pasella M."/>
        </authorList>
    </citation>
    <scope>NUCLEOTIDE SEQUENCE</scope>
    <source>
        <strain evidence="4">PD2939_11</strain>
    </source>
</reference>
<protein>
    <submittedName>
        <fullName evidence="4">Ribosomal protein L13</fullName>
    </submittedName>
</protein>
<dbReference type="NCBIfam" id="TIGR01066">
    <property type="entry name" value="rplM_bact"/>
    <property type="match status" value="1"/>
</dbReference>
<keyword evidence="3" id="KW-0687">Ribonucleoprotein</keyword>
<evidence type="ECO:0000256" key="2">
    <source>
        <dbReference type="ARBA" id="ARBA00022980"/>
    </source>
</evidence>
<reference evidence="4" key="1">
    <citation type="journal article" date="2019" name="Mol. Phylogenet. Evol.">
        <title>Morphological evolution and classification of the red algal order Ceramiales inferred using plastid phylogenomics.</title>
        <authorList>
            <person name="Diaz-Tapia P."/>
            <person name="Pasella M.M."/>
            <person name="Verbruggen H."/>
            <person name="Maggs C.A."/>
        </authorList>
    </citation>
    <scope>NUCLEOTIDE SEQUENCE</scope>
    <source>
        <strain evidence="4">PD2939_11</strain>
    </source>
</reference>
<dbReference type="Pfam" id="PF00572">
    <property type="entry name" value="Ribosomal_L13"/>
    <property type="match status" value="1"/>
</dbReference>
<dbReference type="GO" id="GO:0017148">
    <property type="term" value="P:negative regulation of translation"/>
    <property type="evidence" value="ECO:0007669"/>
    <property type="project" value="TreeGrafter"/>
</dbReference>
<keyword evidence="2 4" id="KW-0689">Ribosomal protein</keyword>
<dbReference type="InterPro" id="IPR005823">
    <property type="entry name" value="Ribosomal_uL13_bac-type"/>
</dbReference>
<dbReference type="PANTHER" id="PTHR11545">
    <property type="entry name" value="RIBOSOMAL PROTEIN L13"/>
    <property type="match status" value="1"/>
</dbReference>
<dbReference type="PANTHER" id="PTHR11545:SF2">
    <property type="entry name" value="LARGE RIBOSOMAL SUBUNIT PROTEIN UL13M"/>
    <property type="match status" value="1"/>
</dbReference>
<comment type="similarity">
    <text evidence="1">Belongs to the universal ribosomal protein uL13 family.</text>
</comment>
<dbReference type="HAMAP" id="MF_01366">
    <property type="entry name" value="Ribosomal_uL13"/>
    <property type="match status" value="1"/>
</dbReference>
<keyword evidence="4" id="KW-0934">Plastid</keyword>
<dbReference type="AlphaFoldDB" id="A0A4D6WSL3"/>
<dbReference type="GO" id="GO:0003735">
    <property type="term" value="F:structural constituent of ribosome"/>
    <property type="evidence" value="ECO:0007669"/>
    <property type="project" value="InterPro"/>
</dbReference>
<geneLocation type="plastid" evidence="4"/>
<proteinExistence type="inferred from homology"/>
<dbReference type="GO" id="GO:0006412">
    <property type="term" value="P:translation"/>
    <property type="evidence" value="ECO:0007669"/>
    <property type="project" value="InterPro"/>
</dbReference>
<dbReference type="SUPFAM" id="SSF52161">
    <property type="entry name" value="Ribosomal protein L13"/>
    <property type="match status" value="1"/>
</dbReference>
<gene>
    <name evidence="4" type="primary">rpl13</name>
</gene>
<evidence type="ECO:0000256" key="1">
    <source>
        <dbReference type="ARBA" id="ARBA00006227"/>
    </source>
</evidence>
<dbReference type="PIRSF" id="PIRSF002181">
    <property type="entry name" value="Ribosomal_L13"/>
    <property type="match status" value="1"/>
</dbReference>
<dbReference type="InterPro" id="IPR005822">
    <property type="entry name" value="Ribosomal_uL13"/>
</dbReference>
<sequence length="145" mass="16930">MFINKNKTYISNNKQKKEWYLINAKNKTLGRLSTEIAILLKGKNFIQYTPYQIPSTYIIVINSSYINVTGKKKQSIVYKKHSGRPGGLKEEKFMSLQKRLPNKIIEHSIKGMLPKNKLGRKLFTHLKIYSQDYHPHQAQKPIILN</sequence>
<dbReference type="CDD" id="cd00392">
    <property type="entry name" value="Ribosomal_L13"/>
    <property type="match status" value="1"/>
</dbReference>
<name>A0A4D6WSL3_9FLOR</name>
<organism evidence="4">
    <name type="scientific">Compsothamnion thuioides</name>
    <dbReference type="NCBI Taxonomy" id="3097386"/>
    <lineage>
        <taxon>Eukaryota</taxon>
        <taxon>Rhodophyta</taxon>
        <taxon>Florideophyceae</taxon>
        <taxon>Rhodymeniophycidae</taxon>
        <taxon>Ceramiales</taxon>
        <taxon>Ceramiaceae</taxon>
        <taxon>Compsothamnion</taxon>
    </lineage>
</organism>
<evidence type="ECO:0000256" key="3">
    <source>
        <dbReference type="ARBA" id="ARBA00023274"/>
    </source>
</evidence>
<dbReference type="GO" id="GO:0022625">
    <property type="term" value="C:cytosolic large ribosomal subunit"/>
    <property type="evidence" value="ECO:0007669"/>
    <property type="project" value="TreeGrafter"/>
</dbReference>
<evidence type="ECO:0000313" key="4">
    <source>
        <dbReference type="EMBL" id="QCI05350.1"/>
    </source>
</evidence>